<dbReference type="PANTHER" id="PTHR46599">
    <property type="entry name" value="PIGGYBAC TRANSPOSABLE ELEMENT-DERIVED PROTEIN 4"/>
    <property type="match status" value="1"/>
</dbReference>
<dbReference type="PANTHER" id="PTHR46599:SF3">
    <property type="entry name" value="PIGGYBAC TRANSPOSABLE ELEMENT-DERIVED PROTEIN 4"/>
    <property type="match status" value="1"/>
</dbReference>
<dbReference type="AlphaFoldDB" id="A0AAV4F8C0"/>
<feature type="domain" description="PiggyBac transposable element-derived protein" evidence="2">
    <location>
        <begin position="51"/>
        <end position="153"/>
    </location>
</feature>
<name>A0AAV4F8C0_9GAST</name>
<evidence type="ECO:0000313" key="4">
    <source>
        <dbReference type="Proteomes" id="UP000762676"/>
    </source>
</evidence>
<dbReference type="EMBL" id="BMAT01004165">
    <property type="protein sequence ID" value="GFR69622.1"/>
    <property type="molecule type" value="Genomic_DNA"/>
</dbReference>
<evidence type="ECO:0000313" key="3">
    <source>
        <dbReference type="EMBL" id="GFR69622.1"/>
    </source>
</evidence>
<dbReference type="InterPro" id="IPR029526">
    <property type="entry name" value="PGBD"/>
</dbReference>
<feature type="compositionally biased region" description="Low complexity" evidence="1">
    <location>
        <begin position="37"/>
        <end position="51"/>
    </location>
</feature>
<gene>
    <name evidence="3" type="ORF">ElyMa_002054500</name>
</gene>
<sequence>MATPNPEDNDSDSDMSWTSLGDDNFVPGTDLDDKSSSSDQDFSRSSSDSQSAAFEKEFIPREQVSIDECMIPFKGRLRNKMYMKMKPVKWGIKVDMLVDWETGYCFRFLVYGGRIDVSQPLQHLGKLGCTITRLMDGMQHKGYTLTVDRGYNTAPSGK</sequence>
<evidence type="ECO:0000256" key="1">
    <source>
        <dbReference type="SAM" id="MobiDB-lite"/>
    </source>
</evidence>
<dbReference type="Pfam" id="PF13843">
    <property type="entry name" value="DDE_Tnp_1_7"/>
    <property type="match status" value="1"/>
</dbReference>
<dbReference type="Proteomes" id="UP000762676">
    <property type="component" value="Unassembled WGS sequence"/>
</dbReference>
<comment type="caution">
    <text evidence="3">The sequence shown here is derived from an EMBL/GenBank/DDBJ whole genome shotgun (WGS) entry which is preliminary data.</text>
</comment>
<organism evidence="3 4">
    <name type="scientific">Elysia marginata</name>
    <dbReference type="NCBI Taxonomy" id="1093978"/>
    <lineage>
        <taxon>Eukaryota</taxon>
        <taxon>Metazoa</taxon>
        <taxon>Spiralia</taxon>
        <taxon>Lophotrochozoa</taxon>
        <taxon>Mollusca</taxon>
        <taxon>Gastropoda</taxon>
        <taxon>Heterobranchia</taxon>
        <taxon>Euthyneura</taxon>
        <taxon>Panpulmonata</taxon>
        <taxon>Sacoglossa</taxon>
        <taxon>Placobranchoidea</taxon>
        <taxon>Plakobranchidae</taxon>
        <taxon>Elysia</taxon>
    </lineage>
</organism>
<reference evidence="3 4" key="1">
    <citation type="journal article" date="2021" name="Elife">
        <title>Chloroplast acquisition without the gene transfer in kleptoplastic sea slugs, Plakobranchus ocellatus.</title>
        <authorList>
            <person name="Maeda T."/>
            <person name="Takahashi S."/>
            <person name="Yoshida T."/>
            <person name="Shimamura S."/>
            <person name="Takaki Y."/>
            <person name="Nagai Y."/>
            <person name="Toyoda A."/>
            <person name="Suzuki Y."/>
            <person name="Arimoto A."/>
            <person name="Ishii H."/>
            <person name="Satoh N."/>
            <person name="Nishiyama T."/>
            <person name="Hasebe M."/>
            <person name="Maruyama T."/>
            <person name="Minagawa J."/>
            <person name="Obokata J."/>
            <person name="Shigenobu S."/>
        </authorList>
    </citation>
    <scope>NUCLEOTIDE SEQUENCE [LARGE SCALE GENOMIC DNA]</scope>
</reference>
<keyword evidence="4" id="KW-1185">Reference proteome</keyword>
<feature type="region of interest" description="Disordered" evidence="1">
    <location>
        <begin position="1"/>
        <end position="56"/>
    </location>
</feature>
<protein>
    <submittedName>
        <fullName evidence="3">PiggyBac transposable element-derived protein 4</fullName>
    </submittedName>
</protein>
<proteinExistence type="predicted"/>
<evidence type="ECO:0000259" key="2">
    <source>
        <dbReference type="Pfam" id="PF13843"/>
    </source>
</evidence>
<accession>A0AAV4F8C0</accession>